<organism evidence="2 3">
    <name type="scientific">Adineta steineri</name>
    <dbReference type="NCBI Taxonomy" id="433720"/>
    <lineage>
        <taxon>Eukaryota</taxon>
        <taxon>Metazoa</taxon>
        <taxon>Spiralia</taxon>
        <taxon>Gnathifera</taxon>
        <taxon>Rotifera</taxon>
        <taxon>Eurotatoria</taxon>
        <taxon>Bdelloidea</taxon>
        <taxon>Adinetida</taxon>
        <taxon>Adinetidae</taxon>
        <taxon>Adineta</taxon>
    </lineage>
</organism>
<proteinExistence type="predicted"/>
<dbReference type="Proteomes" id="UP000663868">
    <property type="component" value="Unassembled WGS sequence"/>
</dbReference>
<evidence type="ECO:0000313" key="2">
    <source>
        <dbReference type="EMBL" id="CAF4391293.1"/>
    </source>
</evidence>
<gene>
    <name evidence="2" type="ORF">KXQ929_LOCUS50481</name>
</gene>
<evidence type="ECO:0000256" key="1">
    <source>
        <dbReference type="SAM" id="MobiDB-lite"/>
    </source>
</evidence>
<sequence length="108" mass="12534">MQKQHIVNMTSKQGNQAFTTNETSLVEHESTNKNMSLLLDEAPLSFASIAFYLRYEFGEIYDQTMLKGDGAWDMDQKLITMFLLDYWNTTTDGPNLKIDERPLMVRMD</sequence>
<feature type="compositionally biased region" description="Polar residues" evidence="1">
    <location>
        <begin position="1"/>
        <end position="24"/>
    </location>
</feature>
<evidence type="ECO:0000313" key="3">
    <source>
        <dbReference type="Proteomes" id="UP000663868"/>
    </source>
</evidence>
<dbReference type="EMBL" id="CAJOBB010023211">
    <property type="protein sequence ID" value="CAF4391293.1"/>
    <property type="molecule type" value="Genomic_DNA"/>
</dbReference>
<feature type="region of interest" description="Disordered" evidence="1">
    <location>
        <begin position="1"/>
        <end position="25"/>
    </location>
</feature>
<comment type="caution">
    <text evidence="2">The sequence shown here is derived from an EMBL/GenBank/DDBJ whole genome shotgun (WGS) entry which is preliminary data.</text>
</comment>
<reference evidence="2" key="1">
    <citation type="submission" date="2021-02" db="EMBL/GenBank/DDBJ databases">
        <authorList>
            <person name="Nowell W R."/>
        </authorList>
    </citation>
    <scope>NUCLEOTIDE SEQUENCE</scope>
</reference>
<protein>
    <submittedName>
        <fullName evidence="2">Uncharacterized protein</fullName>
    </submittedName>
</protein>
<accession>A0A820NPQ4</accession>
<dbReference type="AlphaFoldDB" id="A0A820NPQ4"/>
<name>A0A820NPQ4_9BILA</name>